<feature type="region of interest" description="Disordered" evidence="1">
    <location>
        <begin position="1"/>
        <end position="32"/>
    </location>
</feature>
<evidence type="ECO:0000313" key="2">
    <source>
        <dbReference type="EMBL" id="GFS42537.1"/>
    </source>
</evidence>
<proteinExistence type="predicted"/>
<name>A0A8X6IGT1_9ARAC</name>
<comment type="caution">
    <text evidence="2">The sequence shown here is derived from an EMBL/GenBank/DDBJ whole genome shotgun (WGS) entry which is preliminary data.</text>
</comment>
<dbReference type="InterPro" id="IPR021633">
    <property type="entry name" value="Argos"/>
</dbReference>
<protein>
    <submittedName>
        <fullName evidence="2">Uncharacterized protein</fullName>
    </submittedName>
</protein>
<dbReference type="Proteomes" id="UP000886998">
    <property type="component" value="Unassembled WGS sequence"/>
</dbReference>
<sequence>MRIGTESRTAVDDYGQTVAPARSGHRHGVRYRRQPPWHSGSTNWFILPAMEIPEEHLAIIRLPPYFEILFLSALMRRNFGAKPAIFIAPFQNSESDPGGIFPRNGLYKTNWEFHFLDKKGKCRCPGKRVCSMSTDSRDGYTVVDESRQLKLCEPVSQIPTSDSSLFSGMFTTKQNALSKKRAMSSFYSKKRPDVEEVSTNTLCQCPRGHYCPEHHSQPSVISSPSSFKEEHIRTYSGYCTSELL</sequence>
<evidence type="ECO:0000256" key="1">
    <source>
        <dbReference type="SAM" id="MobiDB-lite"/>
    </source>
</evidence>
<feature type="compositionally biased region" description="Basic residues" evidence="1">
    <location>
        <begin position="23"/>
        <end position="32"/>
    </location>
</feature>
<dbReference type="Gene3D" id="2.20.20.160">
    <property type="match status" value="2"/>
</dbReference>
<organism evidence="2 3">
    <name type="scientific">Trichonephila inaurata madagascariensis</name>
    <dbReference type="NCBI Taxonomy" id="2747483"/>
    <lineage>
        <taxon>Eukaryota</taxon>
        <taxon>Metazoa</taxon>
        <taxon>Ecdysozoa</taxon>
        <taxon>Arthropoda</taxon>
        <taxon>Chelicerata</taxon>
        <taxon>Arachnida</taxon>
        <taxon>Araneae</taxon>
        <taxon>Araneomorphae</taxon>
        <taxon>Entelegynae</taxon>
        <taxon>Araneoidea</taxon>
        <taxon>Nephilidae</taxon>
        <taxon>Trichonephila</taxon>
        <taxon>Trichonephila inaurata</taxon>
    </lineage>
</organism>
<dbReference type="EMBL" id="BMAV01025559">
    <property type="protein sequence ID" value="GFS42537.1"/>
    <property type="molecule type" value="Genomic_DNA"/>
</dbReference>
<dbReference type="Pfam" id="PF11581">
    <property type="entry name" value="Argos"/>
    <property type="match status" value="1"/>
</dbReference>
<accession>A0A8X6IGT1</accession>
<dbReference type="AlphaFoldDB" id="A0A8X6IGT1"/>
<keyword evidence="3" id="KW-1185">Reference proteome</keyword>
<evidence type="ECO:0000313" key="3">
    <source>
        <dbReference type="Proteomes" id="UP000886998"/>
    </source>
</evidence>
<reference evidence="2" key="1">
    <citation type="submission" date="2020-08" db="EMBL/GenBank/DDBJ databases">
        <title>Multicomponent nature underlies the extraordinary mechanical properties of spider dragline silk.</title>
        <authorList>
            <person name="Kono N."/>
            <person name="Nakamura H."/>
            <person name="Mori M."/>
            <person name="Yoshida Y."/>
            <person name="Ohtoshi R."/>
            <person name="Malay A.D."/>
            <person name="Moran D.A.P."/>
            <person name="Tomita M."/>
            <person name="Numata K."/>
            <person name="Arakawa K."/>
        </authorList>
    </citation>
    <scope>NUCLEOTIDE SEQUENCE</scope>
</reference>
<dbReference type="OrthoDB" id="8177523at2759"/>
<gene>
    <name evidence="2" type="ORF">TNIN_217491</name>
</gene>